<protein>
    <submittedName>
        <fullName evidence="2">ATP-binding protein</fullName>
    </submittedName>
</protein>
<dbReference type="EMBL" id="JAYGHX010000002">
    <property type="protein sequence ID" value="MEA5390366.1"/>
    <property type="molecule type" value="Genomic_DNA"/>
</dbReference>
<dbReference type="Proteomes" id="UP001304461">
    <property type="component" value="Unassembled WGS sequence"/>
</dbReference>
<sequence length="166" mass="18161">MTLPRESESTRPLSQLSVRSDLDEIEAVLSWFGQLRDPAVPSELWMQAQLALVEGFTNAVRHAHADLDPAPPVQLSVQLSRQRFCVQILDQGGPFDFEAALAAVEKAMEATGQDPLAREAHWGLVMVLKLRSAYGWTISHRRIDAATNCLSLCHPLSADGGTGRSS</sequence>
<dbReference type="SUPFAM" id="SSF55874">
    <property type="entry name" value="ATPase domain of HSP90 chaperone/DNA topoisomerase II/histidine kinase"/>
    <property type="match status" value="1"/>
</dbReference>
<evidence type="ECO:0000259" key="1">
    <source>
        <dbReference type="Pfam" id="PF13581"/>
    </source>
</evidence>
<proteinExistence type="predicted"/>
<dbReference type="Gene3D" id="3.30.565.10">
    <property type="entry name" value="Histidine kinase-like ATPase, C-terminal domain"/>
    <property type="match status" value="1"/>
</dbReference>
<dbReference type="CDD" id="cd16936">
    <property type="entry name" value="HATPase_RsbW-like"/>
    <property type="match status" value="1"/>
</dbReference>
<dbReference type="InterPro" id="IPR003594">
    <property type="entry name" value="HATPase_dom"/>
</dbReference>
<accession>A0ABU5RRJ2</accession>
<keyword evidence="2" id="KW-0547">Nucleotide-binding</keyword>
<keyword evidence="2" id="KW-0067">ATP-binding</keyword>
<evidence type="ECO:0000313" key="3">
    <source>
        <dbReference type="Proteomes" id="UP001304461"/>
    </source>
</evidence>
<organism evidence="2 3">
    <name type="scientific">Cyanobium gracile UHCC 0139</name>
    <dbReference type="NCBI Taxonomy" id="3110308"/>
    <lineage>
        <taxon>Bacteria</taxon>
        <taxon>Bacillati</taxon>
        <taxon>Cyanobacteriota</taxon>
        <taxon>Cyanophyceae</taxon>
        <taxon>Synechococcales</taxon>
        <taxon>Prochlorococcaceae</taxon>
        <taxon>Cyanobium</taxon>
    </lineage>
</organism>
<name>A0ABU5RRJ2_9CYAN</name>
<dbReference type="InterPro" id="IPR036890">
    <property type="entry name" value="HATPase_C_sf"/>
</dbReference>
<keyword evidence="3" id="KW-1185">Reference proteome</keyword>
<reference evidence="2 3" key="1">
    <citation type="submission" date="2023-12" db="EMBL/GenBank/DDBJ databases">
        <title>Baltic Sea Cyanobacteria.</title>
        <authorList>
            <person name="Delbaje E."/>
            <person name="Fewer D.P."/>
            <person name="Shishido T.K."/>
        </authorList>
    </citation>
    <scope>NUCLEOTIDE SEQUENCE [LARGE SCALE GENOMIC DNA]</scope>
    <source>
        <strain evidence="2 3">UHCC 0139</strain>
    </source>
</reference>
<dbReference type="RefSeq" id="WP_323304473.1">
    <property type="nucleotide sequence ID" value="NZ_JAYGHX010000002.1"/>
</dbReference>
<comment type="caution">
    <text evidence="2">The sequence shown here is derived from an EMBL/GenBank/DDBJ whole genome shotgun (WGS) entry which is preliminary data.</text>
</comment>
<feature type="domain" description="Histidine kinase/HSP90-like ATPase" evidence="1">
    <location>
        <begin position="19"/>
        <end position="134"/>
    </location>
</feature>
<evidence type="ECO:0000313" key="2">
    <source>
        <dbReference type="EMBL" id="MEA5390366.1"/>
    </source>
</evidence>
<gene>
    <name evidence="2" type="ORF">VB738_03730</name>
</gene>
<dbReference type="Pfam" id="PF13581">
    <property type="entry name" value="HATPase_c_2"/>
    <property type="match status" value="1"/>
</dbReference>
<dbReference type="GO" id="GO:0005524">
    <property type="term" value="F:ATP binding"/>
    <property type="evidence" value="ECO:0007669"/>
    <property type="project" value="UniProtKB-KW"/>
</dbReference>